<feature type="compositionally biased region" description="Basic and acidic residues" evidence="30">
    <location>
        <begin position="241"/>
        <end position="270"/>
    </location>
</feature>
<protein>
    <recommendedName>
        <fullName evidence="25">Telomerase-binding protein EST1A</fullName>
        <ecNumber evidence="6">2.7.11.1</ecNumber>
    </recommendedName>
    <alternativeName>
        <fullName evidence="27">Ever shorter telomeres 1A</fullName>
    </alternativeName>
    <alternativeName>
        <fullName evidence="26">Nonsense mediated mRNA decay factor SMG6</fullName>
    </alternativeName>
    <alternativeName>
        <fullName evidence="28">Smg-6 homolog</fullName>
    </alternativeName>
</protein>
<dbReference type="Gene3D" id="3.40.50.1010">
    <property type="entry name" value="5'-nuclease"/>
    <property type="match status" value="1"/>
</dbReference>
<feature type="compositionally biased region" description="Low complexity" evidence="30">
    <location>
        <begin position="1954"/>
        <end position="1974"/>
    </location>
</feature>
<dbReference type="SUPFAM" id="SSF56112">
    <property type="entry name" value="Protein kinase-like (PK-like)"/>
    <property type="match status" value="1"/>
</dbReference>
<feature type="compositionally biased region" description="Basic and acidic residues" evidence="30">
    <location>
        <begin position="151"/>
        <end position="166"/>
    </location>
</feature>
<dbReference type="GO" id="GO:0051493">
    <property type="term" value="P:regulation of cytoskeleton organization"/>
    <property type="evidence" value="ECO:0007669"/>
    <property type="project" value="TreeGrafter"/>
</dbReference>
<feature type="region of interest" description="Disordered" evidence="30">
    <location>
        <begin position="1047"/>
        <end position="1112"/>
    </location>
</feature>
<dbReference type="Gene3D" id="3.30.200.20">
    <property type="entry name" value="Phosphorylase Kinase, domain 1"/>
    <property type="match status" value="1"/>
</dbReference>
<evidence type="ECO:0000256" key="26">
    <source>
        <dbReference type="ARBA" id="ARBA00078075"/>
    </source>
</evidence>
<keyword evidence="8" id="KW-0963">Cytoplasm</keyword>
<evidence type="ECO:0000256" key="27">
    <source>
        <dbReference type="ARBA" id="ARBA00083388"/>
    </source>
</evidence>
<reference evidence="32 33" key="1">
    <citation type="submission" date="2019-06" db="EMBL/GenBank/DDBJ databases">
        <title>Draft genomes of female and male turbot (Scophthalmus maximus).</title>
        <authorList>
            <person name="Xu H."/>
            <person name="Xu X.-W."/>
            <person name="Shao C."/>
            <person name="Chen S."/>
        </authorList>
    </citation>
    <scope>NUCLEOTIDE SEQUENCE [LARGE SCALE GENOMIC DNA]</scope>
    <source>
        <strain evidence="32">Ysfricsl-2016a</strain>
        <tissue evidence="32">Blood</tissue>
    </source>
</reference>
<evidence type="ECO:0000256" key="13">
    <source>
        <dbReference type="ARBA" id="ARBA00022759"/>
    </source>
</evidence>
<evidence type="ECO:0000256" key="16">
    <source>
        <dbReference type="ARBA" id="ARBA00022801"/>
    </source>
</evidence>
<feature type="compositionally biased region" description="Polar residues" evidence="30">
    <location>
        <begin position="2013"/>
        <end position="2026"/>
    </location>
</feature>
<feature type="compositionally biased region" description="Low complexity" evidence="30">
    <location>
        <begin position="529"/>
        <end position="543"/>
    </location>
</feature>
<feature type="region of interest" description="Disordered" evidence="30">
    <location>
        <begin position="2172"/>
        <end position="2192"/>
    </location>
</feature>
<feature type="compositionally biased region" description="Polar residues" evidence="30">
    <location>
        <begin position="445"/>
        <end position="457"/>
    </location>
</feature>
<evidence type="ECO:0000256" key="10">
    <source>
        <dbReference type="ARBA" id="ARBA00022679"/>
    </source>
</evidence>
<feature type="compositionally biased region" description="Basic and acidic residues" evidence="30">
    <location>
        <begin position="1401"/>
        <end position="1414"/>
    </location>
</feature>
<keyword evidence="12" id="KW-0547">Nucleotide-binding</keyword>
<comment type="caution">
    <text evidence="32">The sequence shown here is derived from an EMBL/GenBank/DDBJ whole genome shotgun (WGS) entry which is preliminary data.</text>
</comment>
<organism evidence="32 33">
    <name type="scientific">Scophthalmus maximus</name>
    <name type="common">Turbot</name>
    <name type="synonym">Psetta maxima</name>
    <dbReference type="NCBI Taxonomy" id="52904"/>
    <lineage>
        <taxon>Eukaryota</taxon>
        <taxon>Metazoa</taxon>
        <taxon>Chordata</taxon>
        <taxon>Craniata</taxon>
        <taxon>Vertebrata</taxon>
        <taxon>Euteleostomi</taxon>
        <taxon>Actinopterygii</taxon>
        <taxon>Neopterygii</taxon>
        <taxon>Teleostei</taxon>
        <taxon>Neoteleostei</taxon>
        <taxon>Acanthomorphata</taxon>
        <taxon>Carangaria</taxon>
        <taxon>Pleuronectiformes</taxon>
        <taxon>Pleuronectoidei</taxon>
        <taxon>Scophthalmidae</taxon>
        <taxon>Scophthalmus</taxon>
    </lineage>
</organism>
<evidence type="ECO:0000256" key="29">
    <source>
        <dbReference type="SAM" id="Coils"/>
    </source>
</evidence>
<keyword evidence="17" id="KW-0067">ATP-binding</keyword>
<dbReference type="Proteomes" id="UP000438429">
    <property type="component" value="Unassembled WGS sequence"/>
</dbReference>
<dbReference type="Pfam" id="PF10374">
    <property type="entry name" value="EST1"/>
    <property type="match status" value="1"/>
</dbReference>
<keyword evidence="21" id="KW-0234">DNA repair</keyword>
<evidence type="ECO:0000256" key="30">
    <source>
        <dbReference type="SAM" id="MobiDB-lite"/>
    </source>
</evidence>
<feature type="compositionally biased region" description="Basic and acidic residues" evidence="30">
    <location>
        <begin position="199"/>
        <end position="218"/>
    </location>
</feature>
<keyword evidence="14" id="KW-0227">DNA damage</keyword>
<feature type="compositionally biased region" description="Basic and acidic residues" evidence="30">
    <location>
        <begin position="93"/>
        <end position="113"/>
    </location>
</feature>
<dbReference type="GO" id="GO:0005730">
    <property type="term" value="C:nucleolus"/>
    <property type="evidence" value="ECO:0007669"/>
    <property type="project" value="UniProtKB-SubCell"/>
</dbReference>
<keyword evidence="10" id="KW-0808">Transferase</keyword>
<evidence type="ECO:0000256" key="6">
    <source>
        <dbReference type="ARBA" id="ARBA00012513"/>
    </source>
</evidence>
<dbReference type="InterPro" id="IPR051234">
    <property type="entry name" value="TAO_STE20_kinase"/>
</dbReference>
<feature type="region of interest" description="Disordered" evidence="30">
    <location>
        <begin position="1393"/>
        <end position="1445"/>
    </location>
</feature>
<proteinExistence type="inferred from homology"/>
<comment type="similarity">
    <text evidence="5">Belongs to the protein kinase superfamily. STE Ser/Thr protein kinase family. STE20 subfamily.</text>
</comment>
<dbReference type="FunFam" id="1.10.510.10:FF:000030">
    <property type="entry name" value="Serine/threonine-protein kinase TAO2, putative"/>
    <property type="match status" value="1"/>
</dbReference>
<keyword evidence="11" id="KW-0540">Nuclease</keyword>
<evidence type="ECO:0000256" key="12">
    <source>
        <dbReference type="ARBA" id="ARBA00022741"/>
    </source>
</evidence>
<evidence type="ECO:0000256" key="25">
    <source>
        <dbReference type="ARBA" id="ARBA00069784"/>
    </source>
</evidence>
<evidence type="ECO:0000256" key="5">
    <source>
        <dbReference type="ARBA" id="ARBA00008874"/>
    </source>
</evidence>
<evidence type="ECO:0000256" key="15">
    <source>
        <dbReference type="ARBA" id="ARBA00022777"/>
    </source>
</evidence>
<accession>A0A6A4SYA4</accession>
<gene>
    <name evidence="32" type="ORF">F2P81_009081</name>
</gene>
<feature type="region of interest" description="Disordered" evidence="30">
    <location>
        <begin position="32"/>
        <end position="278"/>
    </location>
</feature>
<evidence type="ECO:0000256" key="1">
    <source>
        <dbReference type="ARBA" id="ARBA00001936"/>
    </source>
</evidence>
<comment type="catalytic activity">
    <reaction evidence="24">
        <text>L-seryl-[protein] + ATP = O-phospho-L-seryl-[protein] + ADP + H(+)</text>
        <dbReference type="Rhea" id="RHEA:17989"/>
        <dbReference type="Rhea" id="RHEA-COMP:9863"/>
        <dbReference type="Rhea" id="RHEA-COMP:11604"/>
        <dbReference type="ChEBI" id="CHEBI:15378"/>
        <dbReference type="ChEBI" id="CHEBI:29999"/>
        <dbReference type="ChEBI" id="CHEBI:30616"/>
        <dbReference type="ChEBI" id="CHEBI:83421"/>
        <dbReference type="ChEBI" id="CHEBI:456216"/>
        <dbReference type="EC" id="2.7.11.1"/>
    </reaction>
</comment>
<feature type="compositionally biased region" description="Basic and acidic residues" evidence="30">
    <location>
        <begin position="122"/>
        <end position="133"/>
    </location>
</feature>
<evidence type="ECO:0000256" key="22">
    <source>
        <dbReference type="ARBA" id="ARBA00023242"/>
    </source>
</evidence>
<dbReference type="CDD" id="cd09885">
    <property type="entry name" value="PIN_Smg6-like"/>
    <property type="match status" value="1"/>
</dbReference>
<dbReference type="InterPro" id="IPR011990">
    <property type="entry name" value="TPR-like_helical_dom_sf"/>
</dbReference>
<evidence type="ECO:0000256" key="11">
    <source>
        <dbReference type="ARBA" id="ARBA00022722"/>
    </source>
</evidence>
<dbReference type="SMART" id="SM00220">
    <property type="entry name" value="S_TKc"/>
    <property type="match status" value="1"/>
</dbReference>
<feature type="compositionally biased region" description="Polar residues" evidence="30">
    <location>
        <begin position="668"/>
        <end position="681"/>
    </location>
</feature>
<feature type="compositionally biased region" description="Basic and acidic residues" evidence="30">
    <location>
        <begin position="1047"/>
        <end position="1060"/>
    </location>
</feature>
<evidence type="ECO:0000256" key="23">
    <source>
        <dbReference type="ARBA" id="ARBA00047899"/>
    </source>
</evidence>
<dbReference type="InterPro" id="IPR008271">
    <property type="entry name" value="Ser/Thr_kinase_AS"/>
</dbReference>
<feature type="region of interest" description="Disordered" evidence="30">
    <location>
        <begin position="2007"/>
        <end position="2040"/>
    </location>
</feature>
<feature type="compositionally biased region" description="Basic and acidic residues" evidence="30">
    <location>
        <begin position="2182"/>
        <end position="2192"/>
    </location>
</feature>
<dbReference type="InterPro" id="IPR019458">
    <property type="entry name" value="Est1-like_N"/>
</dbReference>
<dbReference type="GO" id="GO:0004674">
    <property type="term" value="F:protein serine/threonine kinase activity"/>
    <property type="evidence" value="ECO:0007669"/>
    <property type="project" value="UniProtKB-KW"/>
</dbReference>
<dbReference type="Pfam" id="PF10373">
    <property type="entry name" value="EST1_DNA_bind"/>
    <property type="match status" value="1"/>
</dbReference>
<feature type="compositionally biased region" description="Basic and acidic residues" evidence="30">
    <location>
        <begin position="328"/>
        <end position="338"/>
    </location>
</feature>
<evidence type="ECO:0000256" key="19">
    <source>
        <dbReference type="ARBA" id="ARBA00023054"/>
    </source>
</evidence>
<dbReference type="InterPro" id="IPR000719">
    <property type="entry name" value="Prot_kinase_dom"/>
</dbReference>
<dbReference type="EC" id="2.7.11.1" evidence="6"/>
<keyword evidence="18" id="KW-0779">Telomere</keyword>
<keyword evidence="19 29" id="KW-0175">Coiled coil</keyword>
<dbReference type="FunFam" id="3.40.50.1010:FF:000014">
    <property type="entry name" value="telomerase-binding protein EST1A isoform X1"/>
    <property type="match status" value="1"/>
</dbReference>
<evidence type="ECO:0000313" key="32">
    <source>
        <dbReference type="EMBL" id="KAF0038597.1"/>
    </source>
</evidence>
<name>A0A6A4SYA4_SCOMX</name>
<dbReference type="InterPro" id="IPR029060">
    <property type="entry name" value="PIN-like_dom_sf"/>
</dbReference>
<dbReference type="PANTHER" id="PTHR47167">
    <property type="entry name" value="SERINE/THREONINE-PROTEIN KINASE TAO1-LIKE PROTEIN"/>
    <property type="match status" value="1"/>
</dbReference>
<evidence type="ECO:0000256" key="8">
    <source>
        <dbReference type="ARBA" id="ARBA00022490"/>
    </source>
</evidence>
<dbReference type="InterPro" id="IPR002716">
    <property type="entry name" value="PIN_dom"/>
</dbReference>
<dbReference type="GO" id="GO:0005524">
    <property type="term" value="F:ATP binding"/>
    <property type="evidence" value="ECO:0007669"/>
    <property type="project" value="UniProtKB-KW"/>
</dbReference>
<dbReference type="InterPro" id="IPR011009">
    <property type="entry name" value="Kinase-like_dom_sf"/>
</dbReference>
<dbReference type="Gene3D" id="1.10.510.10">
    <property type="entry name" value="Transferase(Phosphotransferase) domain 1"/>
    <property type="match status" value="1"/>
</dbReference>
<feature type="region of interest" description="Disordered" evidence="30">
    <location>
        <begin position="1927"/>
        <end position="1982"/>
    </location>
</feature>
<feature type="region of interest" description="Disordered" evidence="30">
    <location>
        <begin position="639"/>
        <end position="681"/>
    </location>
</feature>
<keyword evidence="22" id="KW-0539">Nucleus</keyword>
<dbReference type="GO" id="GO:0000184">
    <property type="term" value="P:nuclear-transcribed mRNA catabolic process, nonsense-mediated decay"/>
    <property type="evidence" value="ECO:0007669"/>
    <property type="project" value="UniProtKB-KW"/>
</dbReference>
<keyword evidence="13" id="KW-0255">Endonuclease</keyword>
<comment type="catalytic activity">
    <reaction evidence="23">
        <text>L-threonyl-[protein] + ATP = O-phospho-L-threonyl-[protein] + ADP + H(+)</text>
        <dbReference type="Rhea" id="RHEA:46608"/>
        <dbReference type="Rhea" id="RHEA-COMP:11060"/>
        <dbReference type="Rhea" id="RHEA-COMP:11605"/>
        <dbReference type="ChEBI" id="CHEBI:15378"/>
        <dbReference type="ChEBI" id="CHEBI:30013"/>
        <dbReference type="ChEBI" id="CHEBI:30616"/>
        <dbReference type="ChEBI" id="CHEBI:61977"/>
        <dbReference type="ChEBI" id="CHEBI:456216"/>
        <dbReference type="EC" id="2.7.11.1"/>
    </reaction>
</comment>
<dbReference type="PANTHER" id="PTHR47167:SF8">
    <property type="entry name" value="SERINE_THREONINE-PROTEIN KINASE TAO1"/>
    <property type="match status" value="1"/>
</dbReference>
<sequence length="2395" mass="269790">MVTGNWKLQVEAKMANELDRVRISAAELRAEASNAVDTADWQREEQHIPKQQKRHEGKRPDIQRYLPVAGHGRHHPDSEEGETGQSDPLATSLHEHDKPSQSEKKGVSEKVVEFTDGGVGTDMREEDRVRGDGSHNQTCRKASRSQAKVETNQDKGFVENDREHQEPAGASKPTKRARKPDREFYQPGSRRNTQGKDGGVGKDQDKPPPTKHEQKAEPEPQLSTGEMEGNQKISTQNPIGKGKEVKGIEENVKCSKSRETNKKHGSRADQKTLLPPDVSVEKITSKVEKLILNEKGKGGSEGQVVEESGGSRGKTTDKGGQCHGGVTKADEEKIDRKREKGNRRRRGGEKDKERNQDPRGGGDDISGGGKGDHGKDEKERDRRASVSDRDNKPGKTGETHQSKRKENDGESRRGGDDNNNRSREVEKDAKTEKNVDKTVERVNRNKSNVNLTTPSSKRYSKSDIRRPRNRTYSSSSASSVTSLDGPRVGMAGEKTRRPRLQPKHNNKEEMVNSGEGQRRHLRSWTTNGESSTESMEGSEMSDMAENRRRRVAVEEELSAARQREERNRPQGNKVGGRGILRVSLEKHLGVSHNGDAQRGKQGLFPRGRGGGILVLPARTNISNPPEVGQRLLFGGIRGGAASSSRGGRGGGVRRLWDPNNPDQKPALASSQSSQHKSLQPPTYLQTGTGYGQLHFLDTDDEVAGSPPVAHGEQFRSQQAAAIAYYKFQNSDNPYCYPMPTSNPQNPGNAVSQRYPYPYVGPYQMVTPNSMYPGPGAGHLSGSYRGAGYSQPVAGGGVTFEEVAQQARGELGRLLRAADAQELQLSNLLSRDRLSADGLDRMAQLRADLLRLYEQVVLTDIEYSDSQNVDQALWKNVFYQVIERFRQLLKDPAHENTPHIRNTLLTLLDEGSLFFDALLQKLQTVFQFKLEDYMDGIAIRSRPLRKMVKYALISAQRCMICQGDIARYREQASDSANYGKARSWYLKAQQIAPKNGRPYNQLALLAVYTKRKLDAVYYYMRSLAASNPILTAKESLMSLFEEAKRKAEQLERRRRQEHEGGSRGPPVRGRGRGEDGARVEIWIRPSGQAATPSAQRGGSESSRDSEQDGELGSLSASDLNKRFILSFLHAHGKLFTKVGMESFPGVASRVLQEFRTLLQHGPSLLGSTHMLQIITINMFTIHNAHSRGEVGVRSVLQDQSTALGLGMFALLVQRCTELLREIPAEPAPMSDGEEEGKVEERDGMVRVSAFPLDIRELLPTIKVWSDWMLGQPDQWNPPPCSIDCSPDVWQCLADLCNVLARVDHGEVPLYKVDSDEVEGEEELTVLQLKEDRLLAGFVPLLAAPQEPCYTDRHTDMTIAADCKRVTVLKYFLEALCGQEEPLLAFKGGKYISVATSPPPTHSVDERGRQDSLTEKEADDVIVEAESSLSASEGEEDAEEAGDSENDIRQLKARRNVLTNKLAQQQKRRDKIQAVLQTGGQLELEVRPRFLVPDTNGFIDNLEGLKKLLQCGKYIIVVPLIVITELDGLAKGQDNFGGGVGAAHVRSVQEKARLAVAFLEKGFEARKPCLRALTSRGNQLDSISFRSEDTSGQQGNNDDVILSSCLHYCKDKAKEFMPDQRNGTVRLQREVVLLTDDRNLRVKALTRNVPARDIRTNEVVAIKKMSYNGKQSNEKWQDIIKEVKFLQRIRHPNSIEYKGCYLREHTAWLVMEYCLGSASDLLEVHKKPLQEVEIAAITHGALQGLAYLHSHNMIHRDVKAGNILLTEPGLVKLADFGSASIASPANSFVGTPYWMAPEVILAMDEGQYDGKVDVWSLGITCIELAERKPPLFNMNAMSALYHIAQNESPTLQSSEWTDYFRNFIESCLQKIPQDRPHSDDMLGHAFLQRERPDSVLMDLIQRTKDAVRELDNLQYRKMKKILLQEAHNGPAAEAQDGDEDLEPGGGRTGTVNSVGSNQSIPSMSISASSQSSSVNSLNEAAQDSRSELDLMDGDHTVMSNSSVIHLKPEEEESFSGEQAASSEPSEPQATPAPAPRKHYRNREHFATIRTASLVTREMQEHEQDSELREQMSGYKRMRRQHQKHLMGLENKLKAEMDEHRMRLDKELESQRSNFTQEMEKLLKKHQAALEKDLKTFNNDEKKFQQHIQVQQKKELSSFLESQKREYKLRKEQLKEELSENQSTPKKEKQEWLSKQKENIQHFQAEEEANLLRRQRQYLELECRRFKRRILIARHNVEQDLAREELNKRQTQKDLEHAMLLRHHESMQELEFRHLGTIQKARAELIRTQHQTELTNQLEYNKRRERELRRKHVMEVRQQPKSLKSKELQIKKQFQETCKTQTRQYKALRNHLLETTPKADHKAVLKRLKEEQTRKLAILAEQYDHSINEMLSTQAVST</sequence>
<dbReference type="GO" id="GO:0005829">
    <property type="term" value="C:cytosol"/>
    <property type="evidence" value="ECO:0007669"/>
    <property type="project" value="UniProtKB-SubCell"/>
</dbReference>
<dbReference type="FunFam" id="1.25.40.10:FF:000094">
    <property type="entry name" value="telomerase-binding protein EST1A isoform X1"/>
    <property type="match status" value="1"/>
</dbReference>
<evidence type="ECO:0000256" key="24">
    <source>
        <dbReference type="ARBA" id="ARBA00048679"/>
    </source>
</evidence>
<comment type="subcellular location">
    <subcellularLocation>
        <location evidence="3">Chromosome</location>
        <location evidence="3">Telomere</location>
    </subcellularLocation>
    <subcellularLocation>
        <location evidence="2">Cytoplasm</location>
        <location evidence="2">Cytosol</location>
    </subcellularLocation>
    <subcellularLocation>
        <location evidence="4">Nucleus</location>
        <location evidence="4">Nucleolus</location>
    </subcellularLocation>
</comment>
<dbReference type="SUPFAM" id="SSF48452">
    <property type="entry name" value="TPR-like"/>
    <property type="match status" value="1"/>
</dbReference>
<dbReference type="GO" id="GO:0006281">
    <property type="term" value="P:DNA repair"/>
    <property type="evidence" value="ECO:0007669"/>
    <property type="project" value="UniProtKB-KW"/>
</dbReference>
<dbReference type="GO" id="GO:0004519">
    <property type="term" value="F:endonuclease activity"/>
    <property type="evidence" value="ECO:0007669"/>
    <property type="project" value="UniProtKB-KW"/>
</dbReference>
<evidence type="ECO:0000256" key="18">
    <source>
        <dbReference type="ARBA" id="ARBA00022895"/>
    </source>
</evidence>
<evidence type="ECO:0000256" key="20">
    <source>
        <dbReference type="ARBA" id="ARBA00023161"/>
    </source>
</evidence>
<keyword evidence="15" id="KW-0418">Kinase</keyword>
<feature type="compositionally biased region" description="Basic and acidic residues" evidence="30">
    <location>
        <begin position="370"/>
        <end position="443"/>
    </location>
</feature>
<keyword evidence="20" id="KW-0866">Nonsense-mediated mRNA decay</keyword>
<evidence type="ECO:0000313" key="33">
    <source>
        <dbReference type="Proteomes" id="UP000438429"/>
    </source>
</evidence>
<comment type="cofactor">
    <cofactor evidence="1">
        <name>Mn(2+)</name>
        <dbReference type="ChEBI" id="CHEBI:29035"/>
    </cofactor>
</comment>
<evidence type="ECO:0000256" key="7">
    <source>
        <dbReference type="ARBA" id="ARBA00022454"/>
    </source>
</evidence>
<dbReference type="PROSITE" id="PS50011">
    <property type="entry name" value="PROTEIN_KINASE_DOM"/>
    <property type="match status" value="1"/>
</dbReference>
<keyword evidence="9" id="KW-0723">Serine/threonine-protein kinase</keyword>
<feature type="compositionally biased region" description="Polar residues" evidence="30">
    <location>
        <begin position="1087"/>
        <end position="1099"/>
    </location>
</feature>
<dbReference type="Gene3D" id="1.25.40.10">
    <property type="entry name" value="Tetratricopeptide repeat domain"/>
    <property type="match status" value="1"/>
</dbReference>
<evidence type="ECO:0000256" key="9">
    <source>
        <dbReference type="ARBA" id="ARBA00022527"/>
    </source>
</evidence>
<dbReference type="EMBL" id="VEVO01000008">
    <property type="protein sequence ID" value="KAF0038597.1"/>
    <property type="molecule type" value="Genomic_DNA"/>
</dbReference>
<evidence type="ECO:0000256" key="3">
    <source>
        <dbReference type="ARBA" id="ARBA00004574"/>
    </source>
</evidence>
<dbReference type="InterPro" id="IPR018834">
    <property type="entry name" value="DNA/RNA-bd_Est1-type"/>
</dbReference>
<keyword evidence="7" id="KW-0158">Chromosome</keyword>
<evidence type="ECO:0000256" key="2">
    <source>
        <dbReference type="ARBA" id="ARBA00004514"/>
    </source>
</evidence>
<feature type="region of interest" description="Disordered" evidence="30">
    <location>
        <begin position="292"/>
        <end position="576"/>
    </location>
</feature>
<dbReference type="PROSITE" id="PS00108">
    <property type="entry name" value="PROTEIN_KINASE_ST"/>
    <property type="match status" value="1"/>
</dbReference>
<dbReference type="Pfam" id="PF00069">
    <property type="entry name" value="Pkinase"/>
    <property type="match status" value="1"/>
</dbReference>
<dbReference type="GO" id="GO:0016787">
    <property type="term" value="F:hydrolase activity"/>
    <property type="evidence" value="ECO:0007669"/>
    <property type="project" value="UniProtKB-KW"/>
</dbReference>
<evidence type="ECO:0000256" key="14">
    <source>
        <dbReference type="ARBA" id="ARBA00022763"/>
    </source>
</evidence>
<keyword evidence="16" id="KW-0378">Hydrolase</keyword>
<feature type="domain" description="Protein kinase" evidence="31">
    <location>
        <begin position="1609"/>
        <end position="1885"/>
    </location>
</feature>
<evidence type="ECO:0000256" key="28">
    <source>
        <dbReference type="ARBA" id="ARBA00083936"/>
    </source>
</evidence>
<feature type="compositionally biased region" description="Polar residues" evidence="30">
    <location>
        <begin position="134"/>
        <end position="150"/>
    </location>
</feature>
<evidence type="ECO:0000256" key="4">
    <source>
        <dbReference type="ARBA" id="ARBA00004604"/>
    </source>
</evidence>
<feature type="coiled-coil region" evidence="29">
    <location>
        <begin position="2076"/>
        <end position="2129"/>
    </location>
</feature>
<feature type="compositionally biased region" description="Basic and acidic residues" evidence="30">
    <location>
        <begin position="348"/>
        <end position="362"/>
    </location>
</feature>
<feature type="compositionally biased region" description="Acidic residues" evidence="30">
    <location>
        <begin position="1431"/>
        <end position="1443"/>
    </location>
</feature>
<evidence type="ECO:0000256" key="17">
    <source>
        <dbReference type="ARBA" id="ARBA00022840"/>
    </source>
</evidence>
<dbReference type="GO" id="GO:0000781">
    <property type="term" value="C:chromosome, telomeric region"/>
    <property type="evidence" value="ECO:0007669"/>
    <property type="project" value="UniProtKB-SubCell"/>
</dbReference>
<feature type="compositionally biased region" description="Low complexity" evidence="30">
    <location>
        <begin position="473"/>
        <end position="482"/>
    </location>
</feature>
<dbReference type="SMART" id="SM00670">
    <property type="entry name" value="PINc"/>
    <property type="match status" value="1"/>
</dbReference>
<evidence type="ECO:0000256" key="21">
    <source>
        <dbReference type="ARBA" id="ARBA00023204"/>
    </source>
</evidence>
<evidence type="ECO:0000259" key="31">
    <source>
        <dbReference type="PROSITE" id="PS50011"/>
    </source>
</evidence>
<dbReference type="SUPFAM" id="SSF88723">
    <property type="entry name" value="PIN domain-like"/>
    <property type="match status" value="1"/>
</dbReference>